<dbReference type="EMBL" id="AJTZ01000006">
    <property type="protein sequence ID" value="EJN93224.1"/>
    <property type="molecule type" value="Genomic_DNA"/>
</dbReference>
<evidence type="ECO:0000313" key="1">
    <source>
        <dbReference type="EMBL" id="EJN93224.1"/>
    </source>
</evidence>
<dbReference type="Proteomes" id="UP000007815">
    <property type="component" value="Unassembled WGS sequence"/>
</dbReference>
<sequence length="50" mass="5703">MAANAAINHRSCKCLAYKAAFEVFMNEFLQILHLFLQFVKIKKQDSAVIS</sequence>
<proteinExistence type="predicted"/>
<keyword evidence="2" id="KW-1185">Reference proteome</keyword>
<accession>A0ABN0GS26</accession>
<dbReference type="RefSeq" id="WP_003090323.1">
    <property type="nucleotide sequence ID" value="NZ_AJTZ01000006.1"/>
</dbReference>
<gene>
    <name evidence="1" type="ORF">SRA_10053</name>
</gene>
<name>A0ABN0GS26_STRRT</name>
<protein>
    <submittedName>
        <fullName evidence="1">Uncharacterized protein</fullName>
    </submittedName>
</protein>
<evidence type="ECO:0000313" key="2">
    <source>
        <dbReference type="Proteomes" id="UP000007815"/>
    </source>
</evidence>
<organism evidence="1 2">
    <name type="scientific">Streptococcus ratti FA-1 = DSM 20564</name>
    <dbReference type="NCBI Taxonomy" id="699248"/>
    <lineage>
        <taxon>Bacteria</taxon>
        <taxon>Bacillati</taxon>
        <taxon>Bacillota</taxon>
        <taxon>Bacilli</taxon>
        <taxon>Lactobacillales</taxon>
        <taxon>Streptococcaceae</taxon>
        <taxon>Streptococcus</taxon>
    </lineage>
</organism>
<reference evidence="1 2" key="1">
    <citation type="submission" date="2009-12" db="EMBL/GenBank/DDBJ databases">
        <authorList>
            <person name="Lefebure T."/>
            <person name="Cornejo O.E."/>
            <person name="Pavinski Bitar P.D."/>
            <person name="Lang P."/>
            <person name="Stanhope M.J."/>
        </authorList>
    </citation>
    <scope>NUCLEOTIDE SEQUENCE [LARGE SCALE GENOMIC DNA]</scope>
    <source>
        <strain evidence="1 2">FA-1</strain>
    </source>
</reference>
<comment type="caution">
    <text evidence="1">The sequence shown here is derived from an EMBL/GenBank/DDBJ whole genome shotgun (WGS) entry which is preliminary data.</text>
</comment>